<keyword evidence="1" id="KW-0812">Transmembrane</keyword>
<sequence length="138" mass="15498">MESSQKHHLQSYSKSPPPYLLNDDSLLPLYSVTMPPNHQDDLELNALDVSQPLPSNAQDVPNSLRGIRFPTPGFSRHNGFHWPMPEVTGTWHWRDLISTIGAIFASAVIGFLSLSIWIGYKAYIALGERLVRLANGFR</sequence>
<organism evidence="2 3">
    <name type="scientific">Phlyctema vagabunda</name>
    <dbReference type="NCBI Taxonomy" id="108571"/>
    <lineage>
        <taxon>Eukaryota</taxon>
        <taxon>Fungi</taxon>
        <taxon>Dikarya</taxon>
        <taxon>Ascomycota</taxon>
        <taxon>Pezizomycotina</taxon>
        <taxon>Leotiomycetes</taxon>
        <taxon>Helotiales</taxon>
        <taxon>Dermateaceae</taxon>
        <taxon>Phlyctema</taxon>
    </lineage>
</organism>
<accession>A0ABR4P1T7</accession>
<evidence type="ECO:0000256" key="1">
    <source>
        <dbReference type="SAM" id="Phobius"/>
    </source>
</evidence>
<dbReference type="EMBL" id="JBFCZG010000011">
    <property type="protein sequence ID" value="KAL3417272.1"/>
    <property type="molecule type" value="Genomic_DNA"/>
</dbReference>
<evidence type="ECO:0000313" key="2">
    <source>
        <dbReference type="EMBL" id="KAL3417272.1"/>
    </source>
</evidence>
<feature type="transmembrane region" description="Helical" evidence="1">
    <location>
        <begin position="96"/>
        <end position="120"/>
    </location>
</feature>
<keyword evidence="3" id="KW-1185">Reference proteome</keyword>
<proteinExistence type="predicted"/>
<reference evidence="2 3" key="1">
    <citation type="submission" date="2024-06" db="EMBL/GenBank/DDBJ databases">
        <title>Complete genome of Phlyctema vagabunda strain 19-DSS-EL-015.</title>
        <authorList>
            <person name="Fiorenzani C."/>
        </authorList>
    </citation>
    <scope>NUCLEOTIDE SEQUENCE [LARGE SCALE GENOMIC DNA]</scope>
    <source>
        <strain evidence="2 3">19-DSS-EL-015</strain>
    </source>
</reference>
<keyword evidence="1" id="KW-1133">Transmembrane helix</keyword>
<dbReference type="Proteomes" id="UP001629113">
    <property type="component" value="Unassembled WGS sequence"/>
</dbReference>
<protein>
    <submittedName>
        <fullName evidence="2">Uncharacterized protein</fullName>
    </submittedName>
</protein>
<keyword evidence="1" id="KW-0472">Membrane</keyword>
<comment type="caution">
    <text evidence="2">The sequence shown here is derived from an EMBL/GenBank/DDBJ whole genome shotgun (WGS) entry which is preliminary data.</text>
</comment>
<name>A0ABR4P1T7_9HELO</name>
<gene>
    <name evidence="2" type="ORF">PVAG01_11272</name>
</gene>
<evidence type="ECO:0000313" key="3">
    <source>
        <dbReference type="Proteomes" id="UP001629113"/>
    </source>
</evidence>